<proteinExistence type="inferred from homology"/>
<dbReference type="CDD" id="cd24152">
    <property type="entry name" value="ASKHA_NBD_ROK-like"/>
    <property type="match status" value="1"/>
</dbReference>
<comment type="caution">
    <text evidence="2">The sequence shown here is derived from an EMBL/GenBank/DDBJ whole genome shotgun (WGS) entry which is preliminary data.</text>
</comment>
<dbReference type="SUPFAM" id="SSF53067">
    <property type="entry name" value="Actin-like ATPase domain"/>
    <property type="match status" value="1"/>
</dbReference>
<dbReference type="RefSeq" id="WP_069699474.1">
    <property type="nucleotide sequence ID" value="NZ_JAGGMA010000051.1"/>
</dbReference>
<dbReference type="InterPro" id="IPR000600">
    <property type="entry name" value="ROK"/>
</dbReference>
<dbReference type="Gene3D" id="3.30.420.40">
    <property type="match status" value="2"/>
</dbReference>
<accession>A0A1E5KUL1</accession>
<evidence type="ECO:0000313" key="2">
    <source>
        <dbReference type="EMBL" id="OEH81572.1"/>
    </source>
</evidence>
<reference evidence="2 3" key="1">
    <citation type="submission" date="2016-09" db="EMBL/GenBank/DDBJ databases">
        <authorList>
            <person name="Capua I."/>
            <person name="De Benedictis P."/>
            <person name="Joannis T."/>
            <person name="Lombin L.H."/>
            <person name="Cattoli G."/>
        </authorList>
    </citation>
    <scope>NUCLEOTIDE SEQUENCE [LARGE SCALE GENOMIC DNA]</scope>
    <source>
        <strain evidence="2 3">LMG 25899</strain>
    </source>
</reference>
<dbReference type="AlphaFoldDB" id="A0A1E5KUL1"/>
<dbReference type="Pfam" id="PF00480">
    <property type="entry name" value="ROK"/>
    <property type="match status" value="1"/>
</dbReference>
<evidence type="ECO:0000313" key="3">
    <source>
        <dbReference type="Proteomes" id="UP000095256"/>
    </source>
</evidence>
<dbReference type="EMBL" id="MIEK01000044">
    <property type="protein sequence ID" value="OEH81572.1"/>
    <property type="molecule type" value="Genomic_DNA"/>
</dbReference>
<dbReference type="Proteomes" id="UP000095256">
    <property type="component" value="Unassembled WGS sequence"/>
</dbReference>
<protein>
    <submittedName>
        <fullName evidence="2">ROK family protein</fullName>
    </submittedName>
</protein>
<name>A0A1E5KUL1_9ENTE</name>
<dbReference type="STRING" id="762845.BCR26_16510"/>
<dbReference type="InterPro" id="IPR043129">
    <property type="entry name" value="ATPase_NBD"/>
</dbReference>
<dbReference type="PANTHER" id="PTHR18964:SF170">
    <property type="entry name" value="SUGAR KINASE"/>
    <property type="match status" value="1"/>
</dbReference>
<sequence length="300" mass="32935">MNKYIGIDIGGSAIKHALISENGQISNFQTCDTPATLDSFFETIKKIQDSYSSNQIEGIAISMPGLIDSKSGFAFHGGALTYIREMNIREQLQSLCNVPLQIENDGKCAALGEHWVGQLQNVSNGIVLVLGTGIGGGIIINNQLVRGHNLSAGEFSFIQTNIESDRFEYAFAMQSGVKSLSDSYASLKKMSHSKMNGKLFFKDLENGDPDALILFENYTKKMAKQLFNLQTILDPEVISIGGGISQQKILFHSIEKHLDDIINASPFPCVRPTIKQSFLGNKANLLGALAHFKERERTNN</sequence>
<keyword evidence="3" id="KW-1185">Reference proteome</keyword>
<organism evidence="2 3">
    <name type="scientific">Enterococcus rivorum</name>
    <dbReference type="NCBI Taxonomy" id="762845"/>
    <lineage>
        <taxon>Bacteria</taxon>
        <taxon>Bacillati</taxon>
        <taxon>Bacillota</taxon>
        <taxon>Bacilli</taxon>
        <taxon>Lactobacillales</taxon>
        <taxon>Enterococcaceae</taxon>
        <taxon>Enterococcus</taxon>
    </lineage>
</organism>
<comment type="similarity">
    <text evidence="1">Belongs to the ROK (NagC/XylR) family.</text>
</comment>
<evidence type="ECO:0000256" key="1">
    <source>
        <dbReference type="ARBA" id="ARBA00006479"/>
    </source>
</evidence>
<dbReference type="OrthoDB" id="9795247at2"/>
<gene>
    <name evidence="2" type="ORF">BCR26_16510</name>
</gene>
<dbReference type="PANTHER" id="PTHR18964">
    <property type="entry name" value="ROK (REPRESSOR, ORF, KINASE) FAMILY"/>
    <property type="match status" value="1"/>
</dbReference>